<dbReference type="PANTHER" id="PTHR12883">
    <property type="entry name" value="ADIPOCYTE-SPECIFIC PROTEIN 4-RELATED"/>
    <property type="match status" value="1"/>
</dbReference>
<dbReference type="InterPro" id="IPR036869">
    <property type="entry name" value="J_dom_sf"/>
</dbReference>
<evidence type="ECO:0000256" key="4">
    <source>
        <dbReference type="ARBA" id="ARBA00023136"/>
    </source>
</evidence>
<feature type="compositionally biased region" description="Low complexity" evidence="5">
    <location>
        <begin position="322"/>
        <end position="331"/>
    </location>
</feature>
<dbReference type="PANTHER" id="PTHR12883:SF0">
    <property type="entry name" value="PAT COMPLEX SUBUNIT CCDC47"/>
    <property type="match status" value="1"/>
</dbReference>
<feature type="compositionally biased region" description="Basic and acidic residues" evidence="5">
    <location>
        <begin position="682"/>
        <end position="700"/>
    </location>
</feature>
<feature type="domain" description="J" evidence="7">
    <location>
        <begin position="401"/>
        <end position="471"/>
    </location>
</feature>
<organism evidence="8 9">
    <name type="scientific">Pichia inconspicua</name>
    <dbReference type="NCBI Taxonomy" id="52247"/>
    <lineage>
        <taxon>Eukaryota</taxon>
        <taxon>Fungi</taxon>
        <taxon>Dikarya</taxon>
        <taxon>Ascomycota</taxon>
        <taxon>Saccharomycotina</taxon>
        <taxon>Pichiomycetes</taxon>
        <taxon>Pichiales</taxon>
        <taxon>Pichiaceae</taxon>
        <taxon>Pichia</taxon>
    </lineage>
</organism>
<feature type="transmembrane region" description="Helical" evidence="6">
    <location>
        <begin position="355"/>
        <end position="372"/>
    </location>
</feature>
<dbReference type="Pfam" id="PF00226">
    <property type="entry name" value="DnaJ"/>
    <property type="match status" value="1"/>
</dbReference>
<keyword evidence="3 6" id="KW-1133">Transmembrane helix</keyword>
<evidence type="ECO:0000313" key="9">
    <source>
        <dbReference type="Proteomes" id="UP000307173"/>
    </source>
</evidence>
<comment type="caution">
    <text evidence="8">The sequence shown here is derived from an EMBL/GenBank/DDBJ whole genome shotgun (WGS) entry which is preliminary data.</text>
</comment>
<dbReference type="EMBL" id="SELW01000326">
    <property type="protein sequence ID" value="TID29243.1"/>
    <property type="molecule type" value="Genomic_DNA"/>
</dbReference>
<dbReference type="OrthoDB" id="10039147at2759"/>
<evidence type="ECO:0000256" key="1">
    <source>
        <dbReference type="ARBA" id="ARBA00004167"/>
    </source>
</evidence>
<dbReference type="SMART" id="SM00271">
    <property type="entry name" value="DnaJ"/>
    <property type="match status" value="1"/>
</dbReference>
<dbReference type="STRING" id="52247.A0A4T0X217"/>
<feature type="region of interest" description="Disordered" evidence="5">
    <location>
        <begin position="682"/>
        <end position="719"/>
    </location>
</feature>
<feature type="transmembrane region" description="Helical" evidence="6">
    <location>
        <begin position="25"/>
        <end position="44"/>
    </location>
</feature>
<dbReference type="Pfam" id="PF07946">
    <property type="entry name" value="CCDC47"/>
    <property type="match status" value="1"/>
</dbReference>
<evidence type="ECO:0000313" key="8">
    <source>
        <dbReference type="EMBL" id="TID29243.1"/>
    </source>
</evidence>
<evidence type="ECO:0000256" key="3">
    <source>
        <dbReference type="ARBA" id="ARBA00022989"/>
    </source>
</evidence>
<dbReference type="CDD" id="cd06257">
    <property type="entry name" value="DnaJ"/>
    <property type="match status" value="1"/>
</dbReference>
<proteinExistence type="predicted"/>
<dbReference type="GO" id="GO:0032469">
    <property type="term" value="P:endoplasmic reticulum calcium ion homeostasis"/>
    <property type="evidence" value="ECO:0007669"/>
    <property type="project" value="InterPro"/>
</dbReference>
<feature type="region of interest" description="Disordered" evidence="5">
    <location>
        <begin position="322"/>
        <end position="348"/>
    </location>
</feature>
<evidence type="ECO:0000256" key="2">
    <source>
        <dbReference type="ARBA" id="ARBA00022692"/>
    </source>
</evidence>
<dbReference type="InterPro" id="IPR001623">
    <property type="entry name" value="DnaJ_domain"/>
</dbReference>
<name>A0A4T0X217_9ASCO</name>
<keyword evidence="4 6" id="KW-0472">Membrane</keyword>
<dbReference type="PRINTS" id="PR00625">
    <property type="entry name" value="JDOMAIN"/>
</dbReference>
<dbReference type="GO" id="GO:0005509">
    <property type="term" value="F:calcium ion binding"/>
    <property type="evidence" value="ECO:0007669"/>
    <property type="project" value="InterPro"/>
</dbReference>
<dbReference type="SUPFAM" id="SSF46565">
    <property type="entry name" value="Chaperone J-domain"/>
    <property type="match status" value="1"/>
</dbReference>
<gene>
    <name evidence="8" type="ORF">CANINC_002039</name>
</gene>
<keyword evidence="2 6" id="KW-0812">Transmembrane</keyword>
<dbReference type="Gene3D" id="1.10.287.110">
    <property type="entry name" value="DnaJ domain"/>
    <property type="match status" value="1"/>
</dbReference>
<dbReference type="InterPro" id="IPR012879">
    <property type="entry name" value="CCDC47"/>
</dbReference>
<dbReference type="GO" id="GO:0005783">
    <property type="term" value="C:endoplasmic reticulum"/>
    <property type="evidence" value="ECO:0007669"/>
    <property type="project" value="InterPro"/>
</dbReference>
<evidence type="ECO:0000259" key="7">
    <source>
        <dbReference type="PROSITE" id="PS50076"/>
    </source>
</evidence>
<evidence type="ECO:0000256" key="5">
    <source>
        <dbReference type="SAM" id="MobiDB-lite"/>
    </source>
</evidence>
<dbReference type="Proteomes" id="UP000307173">
    <property type="component" value="Unassembled WGS sequence"/>
</dbReference>
<keyword evidence="9" id="KW-1185">Reference proteome</keyword>
<protein>
    <recommendedName>
        <fullName evidence="7">J domain-containing protein</fullName>
    </recommendedName>
</protein>
<sequence length="719" mass="84678">MSVEEIVNRSPIDMTFWERLQSNDWRLEIGALIFITGYVVLYQIGASYNKKLAYSFIDAVVPNLKENFYQVGVAPNQLVAKDNEQSYTLYATGRTKLDSVTAKIQLQPRQNLFMWIMESILSFFIESVATPEDVATVTFEFDQETSDSFDNFIWAIVTKDKMDRYRNENYFLSLTKTSEASKLSNQFVFMNEVPEMNDILYTKKLGDFIKANSSLIKYFAITDQQAIKPEKIAELRPKTTFVLSFKLTSQHEQVENIKNFFNYILNDYVDLVSNRATFRPELLRKVKKTRETEYSKVKKVLDDAKREELANKKLEEEKALRAAMTPQQQQKLAKRQQERKQRKQLNRQKRSKMRIYHIFHILFLINVVWSYFSPAQLEILDLHHKIQPKNVKDNHSPEIRSFYSILSVPPNVGDDGLEKAYKKLTRKWHPDKFARKDPKTRKQAERKYETITLVVNILRDVERRKNYDYFLKNGFPVWDEQRHLYVFKNRSKPSFKIIIAFLLTILTLGQIGLQKLNKNQKNKRIQKILRDVRWKADNQQQENTKVMELPDDFAINETPIYSTDDKLVTYCGKVFIVKPDKSVLLYDDDSLDPEDEASMNEFIKKILDSGYFNLRGFQKKQMNRRERRSEKKQEETSINNDIMEHLVQFKEDDSQLEFSKLLVFRPILLILSYFIRKDEKITDSDVSDSPKKSEPSKRQIPEAGSITLPNGTVLHSRKK</sequence>
<evidence type="ECO:0000256" key="6">
    <source>
        <dbReference type="SAM" id="Phobius"/>
    </source>
</evidence>
<reference evidence="8 9" key="1">
    <citation type="journal article" date="2019" name="Front. Genet.">
        <title>Whole-Genome Sequencing of the Opportunistic Yeast Pathogen Candida inconspicua Uncovers Its Hybrid Origin.</title>
        <authorList>
            <person name="Mixao V."/>
            <person name="Hansen A.P."/>
            <person name="Saus E."/>
            <person name="Boekhout T."/>
            <person name="Lass-Florl C."/>
            <person name="Gabaldon T."/>
        </authorList>
    </citation>
    <scope>NUCLEOTIDE SEQUENCE [LARGE SCALE GENOMIC DNA]</scope>
    <source>
        <strain evidence="8 9">CBS 180</strain>
    </source>
</reference>
<accession>A0A4T0X217</accession>
<dbReference type="AlphaFoldDB" id="A0A4T0X217"/>
<dbReference type="PROSITE" id="PS50076">
    <property type="entry name" value="DNAJ_2"/>
    <property type="match status" value="1"/>
</dbReference>
<dbReference type="GO" id="GO:0016020">
    <property type="term" value="C:membrane"/>
    <property type="evidence" value="ECO:0007669"/>
    <property type="project" value="UniProtKB-SubCell"/>
</dbReference>
<comment type="subcellular location">
    <subcellularLocation>
        <location evidence="1">Membrane</location>
        <topology evidence="1">Single-pass membrane protein</topology>
    </subcellularLocation>
</comment>